<keyword evidence="3" id="KW-1185">Reference proteome</keyword>
<proteinExistence type="predicted"/>
<evidence type="ECO:0000313" key="2">
    <source>
        <dbReference type="EnsemblPlants" id="ORUFI06G07120.1"/>
    </source>
</evidence>
<dbReference type="Gramene" id="ORUFI06G07120.1">
    <property type="protein sequence ID" value="ORUFI06G07120.1"/>
    <property type="gene ID" value="ORUFI06G07120"/>
</dbReference>
<accession>A0A0E0PUX7</accession>
<reference evidence="2" key="2">
    <citation type="submission" date="2015-06" db="UniProtKB">
        <authorList>
            <consortium name="EnsemblPlants"/>
        </authorList>
    </citation>
    <scope>IDENTIFICATION</scope>
</reference>
<dbReference type="Proteomes" id="UP000008022">
    <property type="component" value="Unassembled WGS sequence"/>
</dbReference>
<protein>
    <submittedName>
        <fullName evidence="2">Uncharacterized protein</fullName>
    </submittedName>
</protein>
<organism evidence="2 3">
    <name type="scientific">Oryza rufipogon</name>
    <name type="common">Brownbeard rice</name>
    <name type="synonym">Asian wild rice</name>
    <dbReference type="NCBI Taxonomy" id="4529"/>
    <lineage>
        <taxon>Eukaryota</taxon>
        <taxon>Viridiplantae</taxon>
        <taxon>Streptophyta</taxon>
        <taxon>Embryophyta</taxon>
        <taxon>Tracheophyta</taxon>
        <taxon>Spermatophyta</taxon>
        <taxon>Magnoliopsida</taxon>
        <taxon>Liliopsida</taxon>
        <taxon>Poales</taxon>
        <taxon>Poaceae</taxon>
        <taxon>BOP clade</taxon>
        <taxon>Oryzoideae</taxon>
        <taxon>Oryzeae</taxon>
        <taxon>Oryzinae</taxon>
        <taxon>Oryza</taxon>
    </lineage>
</organism>
<evidence type="ECO:0000256" key="1">
    <source>
        <dbReference type="SAM" id="MobiDB-lite"/>
    </source>
</evidence>
<feature type="region of interest" description="Disordered" evidence="1">
    <location>
        <begin position="20"/>
        <end position="52"/>
    </location>
</feature>
<sequence length="65" mass="6839">MRATIWCGRFTEAAWETLPEGPFAGETLELPGKPGISPPASPAPGAGDGARQYQVHLFKKTGLDG</sequence>
<evidence type="ECO:0000313" key="3">
    <source>
        <dbReference type="Proteomes" id="UP000008022"/>
    </source>
</evidence>
<dbReference type="AlphaFoldDB" id="A0A0E0PUX7"/>
<dbReference type="HOGENOM" id="CLU_2853767_0_0_1"/>
<reference evidence="3" key="1">
    <citation type="submission" date="2013-06" db="EMBL/GenBank/DDBJ databases">
        <authorList>
            <person name="Zhao Q."/>
        </authorList>
    </citation>
    <scope>NUCLEOTIDE SEQUENCE</scope>
    <source>
        <strain evidence="3">cv. W1943</strain>
    </source>
</reference>
<dbReference type="EnsemblPlants" id="ORUFI06G07120.1">
    <property type="protein sequence ID" value="ORUFI06G07120.1"/>
    <property type="gene ID" value="ORUFI06G07120"/>
</dbReference>
<name>A0A0E0PUX7_ORYRU</name>